<dbReference type="Proteomes" id="UP001549366">
    <property type="component" value="Unassembled WGS sequence"/>
</dbReference>
<evidence type="ECO:0000256" key="1">
    <source>
        <dbReference type="SAM" id="MobiDB-lite"/>
    </source>
</evidence>
<keyword evidence="3" id="KW-1185">Reference proteome</keyword>
<name>A0ABV2SP91_9GAMM</name>
<comment type="caution">
    <text evidence="2">The sequence shown here is derived from an EMBL/GenBank/DDBJ whole genome shotgun (WGS) entry which is preliminary data.</text>
</comment>
<feature type="region of interest" description="Disordered" evidence="1">
    <location>
        <begin position="1"/>
        <end position="74"/>
    </location>
</feature>
<proteinExistence type="predicted"/>
<evidence type="ECO:0000313" key="2">
    <source>
        <dbReference type="EMBL" id="MET4759585.1"/>
    </source>
</evidence>
<reference evidence="2 3" key="1">
    <citation type="submission" date="2024-06" db="EMBL/GenBank/DDBJ databases">
        <title>Genomic Encyclopedia of Type Strains, Phase V (KMG-V): Genome sequencing to study the core and pangenomes of soil and plant-associated prokaryotes.</title>
        <authorList>
            <person name="Whitman W."/>
        </authorList>
    </citation>
    <scope>NUCLEOTIDE SEQUENCE [LARGE SCALE GENOMIC DNA]</scope>
    <source>
        <strain evidence="2 3">NE40</strain>
    </source>
</reference>
<accession>A0ABV2SP91</accession>
<evidence type="ECO:0000313" key="3">
    <source>
        <dbReference type="Proteomes" id="UP001549366"/>
    </source>
</evidence>
<organism evidence="2 3">
    <name type="scientific">Endozoicomonas lisbonensis</name>
    <dbReference type="NCBI Taxonomy" id="3120522"/>
    <lineage>
        <taxon>Bacteria</taxon>
        <taxon>Pseudomonadati</taxon>
        <taxon>Pseudomonadota</taxon>
        <taxon>Gammaproteobacteria</taxon>
        <taxon>Oceanospirillales</taxon>
        <taxon>Endozoicomonadaceae</taxon>
        <taxon>Endozoicomonas</taxon>
    </lineage>
</organism>
<gene>
    <name evidence="2" type="ORF">V5J35_004904</name>
</gene>
<dbReference type="EMBL" id="JBEWTB010000003">
    <property type="protein sequence ID" value="MET4759585.1"/>
    <property type="molecule type" value="Genomic_DNA"/>
</dbReference>
<dbReference type="RefSeq" id="WP_354011440.1">
    <property type="nucleotide sequence ID" value="NZ_JBEWTA010000002.1"/>
</dbReference>
<feature type="compositionally biased region" description="Gly residues" evidence="1">
    <location>
        <begin position="55"/>
        <end position="71"/>
    </location>
</feature>
<feature type="compositionally biased region" description="Basic and acidic residues" evidence="1">
    <location>
        <begin position="1"/>
        <end position="10"/>
    </location>
</feature>
<sequence length="128" mass="13536">MAKKPTEKKATSTRKPAAKKVEDTDVTDDQASVENPVVTEDEGVPGEDGVPGDDGSPGGRPGEDGVPGDGGSVPLIRAITNHGSLAISLHTRKYRIDVVPQSTSSVTEAPQTIVKRLLDKYPFLEPVY</sequence>
<protein>
    <submittedName>
        <fullName evidence="2">Uncharacterized protein</fullName>
    </submittedName>
</protein>